<keyword evidence="4" id="KW-1185">Reference proteome</keyword>
<dbReference type="Gene3D" id="3.30.420.10">
    <property type="entry name" value="Ribonuclease H-like superfamily/Ribonuclease H"/>
    <property type="match status" value="2"/>
</dbReference>
<dbReference type="PANTHER" id="PTHR15092">
    <property type="entry name" value="POLY A -SPECIFIC RIBONUCLEASE/TARGET OF EGR1, MEMBER 1"/>
    <property type="match status" value="1"/>
</dbReference>
<dbReference type="Gene3D" id="1.25.40.10">
    <property type="entry name" value="Tetratricopeptide repeat domain"/>
    <property type="match status" value="1"/>
</dbReference>
<protein>
    <submittedName>
        <fullName evidence="3">Uncharacterized protein</fullName>
    </submittedName>
</protein>
<dbReference type="InterPro" id="IPR006941">
    <property type="entry name" value="RNase_CAF1"/>
</dbReference>
<evidence type="ECO:0000256" key="2">
    <source>
        <dbReference type="SAM" id="MobiDB-lite"/>
    </source>
</evidence>
<dbReference type="GO" id="GO:0003723">
    <property type="term" value="F:RNA binding"/>
    <property type="evidence" value="ECO:0007669"/>
    <property type="project" value="TreeGrafter"/>
</dbReference>
<gene>
    <name evidence="3" type="ORF">BZG36_02220</name>
</gene>
<dbReference type="InterPro" id="IPR011990">
    <property type="entry name" value="TPR-like_helical_dom_sf"/>
</dbReference>
<feature type="compositionally biased region" description="Polar residues" evidence="2">
    <location>
        <begin position="688"/>
        <end position="698"/>
    </location>
</feature>
<sequence length="930" mass="105161">MDANKTEVHSFVQFDINEFGIADDEDDYKPSRVKPIQEQQYNAKENVEGWFHGEATVPELLTRKLGASQLKSAIEHHYLCKRYNEAYDLSKQWIQFVEAGHPDCKLSNAREMREVAAHCAMKLGHYDEAADWMKGTGDTAEPGLYILKGEVYTNANQYKDAIQALKRYNEMRRLDYNSWRLLGITFANMATGSQIKSICSPITLLPPIHPFALHYAHLCLHYSHHLMTVRRWSKLEQVQRRYRKELHRINAIVQAIQSAGGDYTKALTDHEQLSRSNANLRASKLVKEGIDVDWDTLDALVSESFMDVTRENFEELLPSIKEAIHKADFIAIDTELTGVNRPGERLVSSDDAQTRYTKSCATANDFLVIQYGICTFSWSETDQAFVAVPYNFYVFPNGRPDEAGNRVFLCSSSSLAFLSRHGFDFNKCIISGIPYLNHSEEERLLDRRKNMTPIPVTDENRSFLEATRIAIDEWLQRAGNERLQIATENKYYQRLVHEEVANECYNDFLESRSLGNGKVEITKLTEEQRQQKLGGTMLVMPVNFRIIMDLVSKASKRGAPVIAHNAMLDLCQTFAKFYRDLPPTVAEFKTLVHETWPSFIDTKHMAAVAPELRPYMPNTGLGNVYDATLLEAIYHCAPKIGRCTRYNEPDDGDNSAHEAAFDAYITGAAYLRMAEFILTGPALKPVDTSKSSTPYTTNGRHDLDDPDSSEPPSSPPLPSVSPITTDPSKRYTSSTALIYLYNKVFLMNSELRYLDLIGIDEPRETTNEKINTQFYLIHVDPSIQNTALHHLFKDLGPIRIEWKNHRVAQMTLKHHAHAASVHLGPLGTAKIAPYMTGGKYEYKAHELGITWDAARIEVLDPQGYAEWQSARQRALESARAPDPRSLSSERPIVDGIPQGDGGVSGLLSSVPNKRAAESPSPRSTKKRQRT</sequence>
<dbReference type="PANTHER" id="PTHR15092:SF22">
    <property type="entry name" value="POLY(A)-SPECIFIC RIBONUCLEASE PNLDC1"/>
    <property type="match status" value="1"/>
</dbReference>
<evidence type="ECO:0000313" key="3">
    <source>
        <dbReference type="EMBL" id="OZJ05175.1"/>
    </source>
</evidence>
<reference evidence="3 4" key="1">
    <citation type="journal article" date="2017" name="Mycologia">
        <title>Bifiguratus adelaidae, gen. et sp. nov., a new member of Mucoromycotina in endophytic and soil-dwelling habitats.</title>
        <authorList>
            <person name="Torres-Cruz T.J."/>
            <person name="Billingsley Tobias T.L."/>
            <person name="Almatruk M."/>
            <person name="Hesse C."/>
            <person name="Kuske C.R."/>
            <person name="Desiro A."/>
            <person name="Benucci G.M."/>
            <person name="Bonito G."/>
            <person name="Stajich J.E."/>
            <person name="Dunlap C."/>
            <person name="Arnold A.E."/>
            <person name="Porras-Alfaro A."/>
        </authorList>
    </citation>
    <scope>NUCLEOTIDE SEQUENCE [LARGE SCALE GENOMIC DNA]</scope>
    <source>
        <strain evidence="3 4">AZ0501</strain>
    </source>
</reference>
<evidence type="ECO:0000256" key="1">
    <source>
        <dbReference type="ARBA" id="ARBA00008372"/>
    </source>
</evidence>
<dbReference type="Proteomes" id="UP000242875">
    <property type="component" value="Unassembled WGS sequence"/>
</dbReference>
<name>A0A261Y3J2_9FUNG</name>
<accession>A0A261Y3J2</accession>
<dbReference type="InterPro" id="IPR036397">
    <property type="entry name" value="RNaseH_sf"/>
</dbReference>
<feature type="region of interest" description="Disordered" evidence="2">
    <location>
        <begin position="687"/>
        <end position="727"/>
    </location>
</feature>
<dbReference type="SUPFAM" id="SSF53098">
    <property type="entry name" value="Ribonuclease H-like"/>
    <property type="match status" value="1"/>
</dbReference>
<comment type="caution">
    <text evidence="3">The sequence shown here is derived from an EMBL/GenBank/DDBJ whole genome shotgun (WGS) entry which is preliminary data.</text>
</comment>
<dbReference type="AlphaFoldDB" id="A0A261Y3J2"/>
<feature type="region of interest" description="Disordered" evidence="2">
    <location>
        <begin position="876"/>
        <end position="930"/>
    </location>
</feature>
<organism evidence="3 4">
    <name type="scientific">Bifiguratus adelaidae</name>
    <dbReference type="NCBI Taxonomy" id="1938954"/>
    <lineage>
        <taxon>Eukaryota</taxon>
        <taxon>Fungi</taxon>
        <taxon>Fungi incertae sedis</taxon>
        <taxon>Mucoromycota</taxon>
        <taxon>Mucoromycotina</taxon>
        <taxon>Endogonomycetes</taxon>
        <taxon>Endogonales</taxon>
        <taxon>Endogonales incertae sedis</taxon>
        <taxon>Bifiguratus</taxon>
    </lineage>
</organism>
<proteinExistence type="inferred from homology"/>
<dbReference type="InterPro" id="IPR051181">
    <property type="entry name" value="CAF1_poly(A)_ribonucleases"/>
</dbReference>
<dbReference type="SUPFAM" id="SSF48452">
    <property type="entry name" value="TPR-like"/>
    <property type="match status" value="1"/>
</dbReference>
<dbReference type="OrthoDB" id="1432093at2759"/>
<dbReference type="EMBL" id="MVBO01000021">
    <property type="protein sequence ID" value="OZJ05175.1"/>
    <property type="molecule type" value="Genomic_DNA"/>
</dbReference>
<comment type="similarity">
    <text evidence="1">Belongs to the CAF1 family.</text>
</comment>
<dbReference type="GO" id="GO:0000175">
    <property type="term" value="F:3'-5'-RNA exonuclease activity"/>
    <property type="evidence" value="ECO:0007669"/>
    <property type="project" value="TreeGrafter"/>
</dbReference>
<evidence type="ECO:0000313" key="4">
    <source>
        <dbReference type="Proteomes" id="UP000242875"/>
    </source>
</evidence>
<dbReference type="InterPro" id="IPR012337">
    <property type="entry name" value="RNaseH-like_sf"/>
</dbReference>
<dbReference type="Pfam" id="PF04857">
    <property type="entry name" value="CAF1"/>
    <property type="match status" value="1"/>
</dbReference>